<keyword evidence="3 8" id="KW-0274">FAD</keyword>
<proteinExistence type="inferred from homology"/>
<dbReference type="InterPro" id="IPR050097">
    <property type="entry name" value="Ferredoxin-NADP_redctase_2"/>
</dbReference>
<comment type="catalytic activity">
    <reaction evidence="8">
        <text>[thioredoxin]-dithiol + NADP(+) = [thioredoxin]-disulfide + NADPH + H(+)</text>
        <dbReference type="Rhea" id="RHEA:20345"/>
        <dbReference type="Rhea" id="RHEA-COMP:10698"/>
        <dbReference type="Rhea" id="RHEA-COMP:10700"/>
        <dbReference type="ChEBI" id="CHEBI:15378"/>
        <dbReference type="ChEBI" id="CHEBI:29950"/>
        <dbReference type="ChEBI" id="CHEBI:50058"/>
        <dbReference type="ChEBI" id="CHEBI:57783"/>
        <dbReference type="ChEBI" id="CHEBI:58349"/>
        <dbReference type="EC" id="1.8.1.9"/>
    </reaction>
</comment>
<gene>
    <name evidence="10" type="ORF">C2E21_4472</name>
</gene>
<protein>
    <recommendedName>
        <fullName evidence="8">Thioredoxin reductase</fullName>
        <ecNumber evidence="8">1.8.1.9</ecNumber>
    </recommendedName>
</protein>
<comment type="caution">
    <text evidence="10">The sequence shown here is derived from an EMBL/GenBank/DDBJ whole genome shotgun (WGS) entry which is preliminary data.</text>
</comment>
<dbReference type="NCBIfam" id="TIGR01292">
    <property type="entry name" value="TRX_reduct"/>
    <property type="match status" value="1"/>
</dbReference>
<dbReference type="InterPro" id="IPR008255">
    <property type="entry name" value="Pyr_nucl-diS_OxRdtase_2_AS"/>
</dbReference>
<dbReference type="GO" id="GO:0004791">
    <property type="term" value="F:thioredoxin-disulfide reductase (NADPH) activity"/>
    <property type="evidence" value="ECO:0007669"/>
    <property type="project" value="UniProtKB-EC"/>
</dbReference>
<dbReference type="PRINTS" id="PR00469">
    <property type="entry name" value="PNDRDTASEII"/>
</dbReference>
<dbReference type="GO" id="GO:0005737">
    <property type="term" value="C:cytoplasm"/>
    <property type="evidence" value="ECO:0007669"/>
    <property type="project" value="InterPro"/>
</dbReference>
<evidence type="ECO:0000256" key="5">
    <source>
        <dbReference type="ARBA" id="ARBA00023002"/>
    </source>
</evidence>
<keyword evidence="7 8" id="KW-0676">Redox-active center</keyword>
<evidence type="ECO:0000313" key="10">
    <source>
        <dbReference type="EMBL" id="PRW56725.1"/>
    </source>
</evidence>
<reference evidence="10 11" key="1">
    <citation type="journal article" date="2018" name="Plant J.">
        <title>Genome sequences of Chlorella sorokiniana UTEX 1602 and Micractinium conductrix SAG 241.80: implications to maltose excretion by a green alga.</title>
        <authorList>
            <person name="Arriola M.B."/>
            <person name="Velmurugan N."/>
            <person name="Zhang Y."/>
            <person name="Plunkett M.H."/>
            <person name="Hondzo H."/>
            <person name="Barney B.M."/>
        </authorList>
    </citation>
    <scope>NUCLEOTIDE SEQUENCE [LARGE SCALE GENOMIC DNA]</scope>
    <source>
        <strain evidence="11">UTEX 1602</strain>
    </source>
</reference>
<dbReference type="FunFam" id="3.50.50.60:FF:000064">
    <property type="entry name" value="Thioredoxin reductase"/>
    <property type="match status" value="1"/>
</dbReference>
<evidence type="ECO:0000256" key="4">
    <source>
        <dbReference type="ARBA" id="ARBA00022857"/>
    </source>
</evidence>
<dbReference type="EC" id="1.8.1.9" evidence="8"/>
<dbReference type="PRINTS" id="PR00368">
    <property type="entry name" value="FADPNR"/>
</dbReference>
<accession>A0A2P6TRP3</accession>
<keyword evidence="6" id="KW-1015">Disulfide bond</keyword>
<dbReference type="PANTHER" id="PTHR48105">
    <property type="entry name" value="THIOREDOXIN REDUCTASE 1-RELATED-RELATED"/>
    <property type="match status" value="1"/>
</dbReference>
<evidence type="ECO:0000256" key="8">
    <source>
        <dbReference type="RuleBase" id="RU003881"/>
    </source>
</evidence>
<dbReference type="InterPro" id="IPR011009">
    <property type="entry name" value="Kinase-like_dom_sf"/>
</dbReference>
<dbReference type="OrthoDB" id="371245at2759"/>
<keyword evidence="11" id="KW-1185">Reference proteome</keyword>
<sequence>MTVEQLRTKVCIIGSGPAGHTAAIYAARAELQPVMLEGWMANGIAAGGQLTTTHEVENFPGFPEGILGGEICERFRAQSLRFGTKIFSETVAKVDLSKRPFHIWTDEKEVIADAVIIATGAVARRLPFKGSDEDNGFWNKGISACAVCDGAAPMFRNQPIAVIGGGDSAMEEAHFLTKYGSKVYIIHRRDELRASKIMQKRALEHPKIEILWNSVVEEAYGNAKGLLGGVKVKNVKTGEVTDVPLAGLFFAIGHEPATAFLGGQVELDEDKYIVTAADSTATSVPGVFAAGDVQDKKYRQAITAAGSGCMAALEVFNNMELPLVLFKDLAHNINRRDDECAGGQAKVYLCSWQNPPDAAQPFAIADGRRVVIKHCLKPLGGKFQDIDTLEAFRQAGKRAPHSKVEDGEKLLDRELDMLQLLHDRGCGERVVCPLAQTRWPGIWYDDPEERRRRMFQYRLGSVRSLMDDICNRRAPEAAQRRFLSMRFIAGEMATLLGELRKIHDPKHGAGLMLQDLTPGNILVDDEYIGGGGMRLLLADPGMAAKIRWLKDGTPGPQAVQFMRHLVLETVKTHHREGKLNPRVTRNLPVSWLGAWALLLGCRDHKTEADMASGRPHLRPSEAEMLPVYQQWARVAAAAEDLPSDLTSEQAEAPGCAALVTDMCGLFEQLKRLSRLEQGGELEDVPTRWLAANFMVQEHPLVAAMRAQGAVGVGEPEDLWTPARKCKDGWRHVVQSAQKAAGCVPAAHNQVSLDSCGNQRAKEAPLRNPLHDIQLAMLGGIPAPAAYGAHSGFAGGGLPAAFAVFNQRWSKAEQAYAAQIVAAFRARCPGLTNRALYKACQSDDVAGYDVQQVQETHCARKQLIATFARCFAARYSAKESKTVSDKISHMLGHRK</sequence>
<dbReference type="Gene3D" id="3.50.50.60">
    <property type="entry name" value="FAD/NAD(P)-binding domain"/>
    <property type="match status" value="2"/>
</dbReference>
<evidence type="ECO:0000256" key="3">
    <source>
        <dbReference type="ARBA" id="ARBA00022827"/>
    </source>
</evidence>
<dbReference type="Pfam" id="PF07992">
    <property type="entry name" value="Pyr_redox_2"/>
    <property type="match status" value="1"/>
</dbReference>
<comment type="cofactor">
    <cofactor evidence="8">
        <name>FAD</name>
        <dbReference type="ChEBI" id="CHEBI:57692"/>
    </cofactor>
    <text evidence="8">Binds 1 FAD per subunit.</text>
</comment>
<dbReference type="SUPFAM" id="SSF56112">
    <property type="entry name" value="Protein kinase-like (PK-like)"/>
    <property type="match status" value="1"/>
</dbReference>
<keyword evidence="4 8" id="KW-0521">NADP</keyword>
<evidence type="ECO:0000256" key="6">
    <source>
        <dbReference type="ARBA" id="ARBA00023157"/>
    </source>
</evidence>
<evidence type="ECO:0000256" key="7">
    <source>
        <dbReference type="ARBA" id="ARBA00023284"/>
    </source>
</evidence>
<evidence type="ECO:0000313" key="11">
    <source>
        <dbReference type="Proteomes" id="UP000239899"/>
    </source>
</evidence>
<evidence type="ECO:0000259" key="9">
    <source>
        <dbReference type="Pfam" id="PF07992"/>
    </source>
</evidence>
<dbReference type="PROSITE" id="PS00573">
    <property type="entry name" value="PYRIDINE_REDOX_2"/>
    <property type="match status" value="1"/>
</dbReference>
<evidence type="ECO:0000256" key="2">
    <source>
        <dbReference type="ARBA" id="ARBA00022630"/>
    </source>
</evidence>
<dbReference type="EMBL" id="LHPG02000008">
    <property type="protein sequence ID" value="PRW56725.1"/>
    <property type="molecule type" value="Genomic_DNA"/>
</dbReference>
<feature type="domain" description="FAD/NAD(P)-binding" evidence="9">
    <location>
        <begin position="9"/>
        <end position="308"/>
    </location>
</feature>
<evidence type="ECO:0000256" key="1">
    <source>
        <dbReference type="ARBA" id="ARBA00009333"/>
    </source>
</evidence>
<comment type="similarity">
    <text evidence="1">Belongs to the class-II pyridine nucleotide-disulfide oxidoreductase family.</text>
</comment>
<dbReference type="InterPro" id="IPR005982">
    <property type="entry name" value="Thioredox_Rdtase"/>
</dbReference>
<dbReference type="GO" id="GO:0019430">
    <property type="term" value="P:removal of superoxide radicals"/>
    <property type="evidence" value="ECO:0007669"/>
    <property type="project" value="InterPro"/>
</dbReference>
<dbReference type="InterPro" id="IPR036188">
    <property type="entry name" value="FAD/NAD-bd_sf"/>
</dbReference>
<keyword evidence="2 8" id="KW-0285">Flavoprotein</keyword>
<dbReference type="SUPFAM" id="SSF51905">
    <property type="entry name" value="FAD/NAD(P)-binding domain"/>
    <property type="match status" value="1"/>
</dbReference>
<dbReference type="InterPro" id="IPR023753">
    <property type="entry name" value="FAD/NAD-binding_dom"/>
</dbReference>
<dbReference type="AlphaFoldDB" id="A0A2P6TRP3"/>
<keyword evidence="5 8" id="KW-0560">Oxidoreductase</keyword>
<name>A0A2P6TRP3_CHLSO</name>
<organism evidence="10 11">
    <name type="scientific">Chlorella sorokiniana</name>
    <name type="common">Freshwater green alga</name>
    <dbReference type="NCBI Taxonomy" id="3076"/>
    <lineage>
        <taxon>Eukaryota</taxon>
        <taxon>Viridiplantae</taxon>
        <taxon>Chlorophyta</taxon>
        <taxon>core chlorophytes</taxon>
        <taxon>Trebouxiophyceae</taxon>
        <taxon>Chlorellales</taxon>
        <taxon>Chlorellaceae</taxon>
        <taxon>Chlorella clade</taxon>
        <taxon>Chlorella</taxon>
    </lineage>
</organism>
<dbReference type="STRING" id="3076.A0A2P6TRP3"/>
<dbReference type="Proteomes" id="UP000239899">
    <property type="component" value="Unassembled WGS sequence"/>
</dbReference>